<comment type="subcellular location">
    <subcellularLocation>
        <location evidence="1">Cell membrane</location>
        <topology evidence="1">Multi-pass membrane protein</topology>
    </subcellularLocation>
</comment>
<dbReference type="Pfam" id="PF01032">
    <property type="entry name" value="FecCD"/>
    <property type="match status" value="1"/>
</dbReference>
<evidence type="ECO:0000256" key="5">
    <source>
        <dbReference type="ARBA" id="ARBA00022692"/>
    </source>
</evidence>
<organism evidence="9">
    <name type="scientific">uncultured Friedmanniella sp</name>
    <dbReference type="NCBI Taxonomy" id="335381"/>
    <lineage>
        <taxon>Bacteria</taxon>
        <taxon>Bacillati</taxon>
        <taxon>Actinomycetota</taxon>
        <taxon>Actinomycetes</taxon>
        <taxon>Propionibacteriales</taxon>
        <taxon>Nocardioidaceae</taxon>
        <taxon>Friedmanniella</taxon>
        <taxon>environmental samples</taxon>
    </lineage>
</organism>
<accession>A0A6J4L9A8</accession>
<evidence type="ECO:0000256" key="7">
    <source>
        <dbReference type="ARBA" id="ARBA00023136"/>
    </source>
</evidence>
<evidence type="ECO:0000256" key="8">
    <source>
        <dbReference type="SAM" id="Phobius"/>
    </source>
</evidence>
<feature type="non-terminal residue" evidence="9">
    <location>
        <position position="1"/>
    </location>
</feature>
<reference evidence="9" key="1">
    <citation type="submission" date="2020-02" db="EMBL/GenBank/DDBJ databases">
        <authorList>
            <person name="Meier V. D."/>
        </authorList>
    </citation>
    <scope>NUCLEOTIDE SEQUENCE</scope>
    <source>
        <strain evidence="9">AVDCRST_MAG48</strain>
    </source>
</reference>
<evidence type="ECO:0000256" key="1">
    <source>
        <dbReference type="ARBA" id="ARBA00004651"/>
    </source>
</evidence>
<evidence type="ECO:0000256" key="4">
    <source>
        <dbReference type="ARBA" id="ARBA00022475"/>
    </source>
</evidence>
<keyword evidence="4" id="KW-1003">Cell membrane</keyword>
<evidence type="ECO:0000256" key="2">
    <source>
        <dbReference type="ARBA" id="ARBA00007935"/>
    </source>
</evidence>
<keyword evidence="3" id="KW-0813">Transport</keyword>
<evidence type="ECO:0008006" key="10">
    <source>
        <dbReference type="Google" id="ProtNLM"/>
    </source>
</evidence>
<feature type="transmembrane region" description="Helical" evidence="8">
    <location>
        <begin position="16"/>
        <end position="37"/>
    </location>
</feature>
<dbReference type="Gene3D" id="1.10.3470.10">
    <property type="entry name" value="ABC transporter involved in vitamin B12 uptake, BtuC"/>
    <property type="match status" value="1"/>
</dbReference>
<name>A0A6J4L9A8_9ACTN</name>
<keyword evidence="7 8" id="KW-0472">Membrane</keyword>
<protein>
    <recommendedName>
        <fullName evidence="10">ABC-type Fe3+-siderophore transport system, permease 2 component</fullName>
    </recommendedName>
</protein>
<evidence type="ECO:0000256" key="3">
    <source>
        <dbReference type="ARBA" id="ARBA00022448"/>
    </source>
</evidence>
<evidence type="ECO:0000313" key="9">
    <source>
        <dbReference type="EMBL" id="CAA9322689.1"/>
    </source>
</evidence>
<dbReference type="InterPro" id="IPR037294">
    <property type="entry name" value="ABC_BtuC-like"/>
</dbReference>
<dbReference type="GO" id="GO:0005886">
    <property type="term" value="C:plasma membrane"/>
    <property type="evidence" value="ECO:0007669"/>
    <property type="project" value="UniProtKB-SubCell"/>
</dbReference>
<comment type="similarity">
    <text evidence="2">Belongs to the binding-protein-dependent transport system permease family. FecCD subfamily.</text>
</comment>
<gene>
    <name evidence="9" type="ORF">AVDCRST_MAG48-2731</name>
</gene>
<dbReference type="AlphaFoldDB" id="A0A6J4L9A8"/>
<keyword evidence="6 8" id="KW-1133">Transmembrane helix</keyword>
<dbReference type="SUPFAM" id="SSF81345">
    <property type="entry name" value="ABC transporter involved in vitamin B12 uptake, BtuC"/>
    <property type="match status" value="1"/>
</dbReference>
<evidence type="ECO:0000256" key="6">
    <source>
        <dbReference type="ARBA" id="ARBA00022989"/>
    </source>
</evidence>
<dbReference type="InterPro" id="IPR000522">
    <property type="entry name" value="ABC_transptr_permease_BtuC"/>
</dbReference>
<proteinExistence type="inferred from homology"/>
<dbReference type="EMBL" id="CADCTS010000391">
    <property type="protein sequence ID" value="CAA9322689.1"/>
    <property type="molecule type" value="Genomic_DNA"/>
</dbReference>
<sequence length="47" mass="4846">AVVTLADFAGQHLLPIQLPVGVLTAAVGAPYLIYLLLRTNAASAREG</sequence>
<dbReference type="GO" id="GO:0022857">
    <property type="term" value="F:transmembrane transporter activity"/>
    <property type="evidence" value="ECO:0007669"/>
    <property type="project" value="InterPro"/>
</dbReference>
<keyword evidence="5 8" id="KW-0812">Transmembrane</keyword>